<dbReference type="GO" id="GO:0005634">
    <property type="term" value="C:nucleus"/>
    <property type="evidence" value="ECO:0007669"/>
    <property type="project" value="TreeGrafter"/>
</dbReference>
<accession>A0A9P8C8K2</accession>
<keyword evidence="2" id="KW-0521">NADP</keyword>
<comment type="similarity">
    <text evidence="1">Belongs to the NmrA-type oxidoreductase family.</text>
</comment>
<dbReference type="PANTHER" id="PTHR42748">
    <property type="entry name" value="NITROGEN METABOLITE REPRESSION PROTEIN NMRA FAMILY MEMBER"/>
    <property type="match status" value="1"/>
</dbReference>
<evidence type="ECO:0000313" key="5">
    <source>
        <dbReference type="Proteomes" id="UP000824998"/>
    </source>
</evidence>
<proteinExistence type="inferred from homology"/>
<dbReference type="InterPro" id="IPR036291">
    <property type="entry name" value="NAD(P)-bd_dom_sf"/>
</dbReference>
<evidence type="ECO:0000313" key="4">
    <source>
        <dbReference type="EMBL" id="KAG9237462.1"/>
    </source>
</evidence>
<reference evidence="4" key="1">
    <citation type="journal article" date="2021" name="IMA Fungus">
        <title>Genomic characterization of three marine fungi, including Emericellopsis atlantica sp. nov. with signatures of a generalist lifestyle and marine biomass degradation.</title>
        <authorList>
            <person name="Hagestad O.C."/>
            <person name="Hou L."/>
            <person name="Andersen J.H."/>
            <person name="Hansen E.H."/>
            <person name="Altermark B."/>
            <person name="Li C."/>
            <person name="Kuhnert E."/>
            <person name="Cox R.J."/>
            <person name="Crous P.W."/>
            <person name="Spatafora J.W."/>
            <person name="Lail K."/>
            <person name="Amirebrahimi M."/>
            <person name="Lipzen A."/>
            <person name="Pangilinan J."/>
            <person name="Andreopoulos W."/>
            <person name="Hayes R.D."/>
            <person name="Ng V."/>
            <person name="Grigoriev I.V."/>
            <person name="Jackson S.A."/>
            <person name="Sutton T.D.S."/>
            <person name="Dobson A.D.W."/>
            <person name="Rama T."/>
        </authorList>
    </citation>
    <scope>NUCLEOTIDE SEQUENCE</scope>
    <source>
        <strain evidence="4">TRa018bII</strain>
    </source>
</reference>
<dbReference type="SUPFAM" id="SSF51735">
    <property type="entry name" value="NAD(P)-binding Rossmann-fold domains"/>
    <property type="match status" value="1"/>
</dbReference>
<dbReference type="InterPro" id="IPR051164">
    <property type="entry name" value="NmrA-like_oxidored"/>
</dbReference>
<keyword evidence="5" id="KW-1185">Reference proteome</keyword>
<protein>
    <recommendedName>
        <fullName evidence="3">NmrA-like domain-containing protein</fullName>
    </recommendedName>
</protein>
<feature type="domain" description="NmrA-like" evidence="3">
    <location>
        <begin position="3"/>
        <end position="248"/>
    </location>
</feature>
<dbReference type="Pfam" id="PF05368">
    <property type="entry name" value="NmrA"/>
    <property type="match status" value="1"/>
</dbReference>
<dbReference type="Proteomes" id="UP000824998">
    <property type="component" value="Unassembled WGS sequence"/>
</dbReference>
<dbReference type="EMBL" id="MU251386">
    <property type="protein sequence ID" value="KAG9237462.1"/>
    <property type="molecule type" value="Genomic_DNA"/>
</dbReference>
<dbReference type="InterPro" id="IPR008030">
    <property type="entry name" value="NmrA-like"/>
</dbReference>
<evidence type="ECO:0000256" key="2">
    <source>
        <dbReference type="ARBA" id="ARBA00022857"/>
    </source>
</evidence>
<comment type="caution">
    <text evidence="4">The sequence shown here is derived from an EMBL/GenBank/DDBJ whole genome shotgun (WGS) entry which is preliminary data.</text>
</comment>
<organism evidence="4 5">
    <name type="scientific">Amylocarpus encephaloides</name>
    <dbReference type="NCBI Taxonomy" id="45428"/>
    <lineage>
        <taxon>Eukaryota</taxon>
        <taxon>Fungi</taxon>
        <taxon>Dikarya</taxon>
        <taxon>Ascomycota</taxon>
        <taxon>Pezizomycotina</taxon>
        <taxon>Leotiomycetes</taxon>
        <taxon>Helotiales</taxon>
        <taxon>Helotiales incertae sedis</taxon>
        <taxon>Amylocarpus</taxon>
    </lineage>
</organism>
<name>A0A9P8C8K2_9HELO</name>
<evidence type="ECO:0000256" key="1">
    <source>
        <dbReference type="ARBA" id="ARBA00006328"/>
    </source>
</evidence>
<dbReference type="AlphaFoldDB" id="A0A9P8C8K2"/>
<gene>
    <name evidence="4" type="ORF">BJ875DRAFT_152939</name>
</gene>
<dbReference type="Gene3D" id="3.40.50.720">
    <property type="entry name" value="NAD(P)-binding Rossmann-like Domain"/>
    <property type="match status" value="1"/>
</dbReference>
<evidence type="ECO:0000259" key="3">
    <source>
        <dbReference type="Pfam" id="PF05368"/>
    </source>
</evidence>
<dbReference type="PANTHER" id="PTHR42748:SF7">
    <property type="entry name" value="NMRA LIKE REDOX SENSOR 1-RELATED"/>
    <property type="match status" value="1"/>
</dbReference>
<dbReference type="OrthoDB" id="3358371at2759"/>
<sequence length="332" mass="37485">MPSTFLVTSASSTQGTSTVRHLLSSTPAPKVHALVRDTTSPIAKSLSEAGATLFQGEIDQLPSLRPAFTGVEGVFLNPTSCSQATTLITLAQSLPRVKTIILVTAFYTSAHPIWRSYDPTSGLYRYYNDKFKLEELVREAQFPNLTIMRPSWLMQTYALPMSITWFPELMRGGELAHYQDEDTRIPHIDAEDVGRFAARALLFPVKFRNEEIELAGENLSVRMVADVMGRATGRIVSTRQRGEKETMRVEERVPGVKLERLAEESNLCIDVDDLENRFGIRPKNFEVFCEREEEKLRRAIGRRPQGIDLRELGKRLNELEEGRVEVEEVGIV</sequence>